<dbReference type="EMBL" id="CP000720">
    <property type="protein sequence ID" value="ABS49230.1"/>
    <property type="molecule type" value="Genomic_DNA"/>
</dbReference>
<organism evidence="1 2">
    <name type="scientific">Yersinia pseudotuberculosis serotype O:1b (strain IP 31758)</name>
    <dbReference type="NCBI Taxonomy" id="349747"/>
    <lineage>
        <taxon>Bacteria</taxon>
        <taxon>Pseudomonadati</taxon>
        <taxon>Pseudomonadota</taxon>
        <taxon>Gammaproteobacteria</taxon>
        <taxon>Enterobacterales</taxon>
        <taxon>Yersiniaceae</taxon>
        <taxon>Yersinia</taxon>
    </lineage>
</organism>
<name>A0A0U1R1X3_YERP3</name>
<dbReference type="AlphaFoldDB" id="A0A0U1R1X3"/>
<sequence>MKKLTYNENTGDLEIPLESLSEGLLYAKKKSIHNIKITKAQISLDYESAFASLVGDDNIRSIYIADDVNLKKINLEPLYQLKNLKKLVMQYLKGRIDFSKISTLEALYITKADQEIDCLSIYGLEELLLVSIKNIDCKFISLLSELKILRISSARIDNLSGIEMLDKLEVIKLSHCPDLTDISSVNKLKELSKLYVEKCKEINSFEFLNENKTINELFLSTVNSLSFIPTMKCIKYLKFWELKDGDLNYLLKSPSLEKVDFYPQKKHYTHKKEEINNLIVRSAKASAEGR</sequence>
<protein>
    <submittedName>
        <fullName evidence="1">Uncharacterized protein</fullName>
    </submittedName>
</protein>
<evidence type="ECO:0000313" key="1">
    <source>
        <dbReference type="EMBL" id="ABS49230.1"/>
    </source>
</evidence>
<dbReference type="Gene3D" id="3.80.10.10">
    <property type="entry name" value="Ribonuclease Inhibitor"/>
    <property type="match status" value="1"/>
</dbReference>
<reference evidence="1 2" key="1">
    <citation type="journal article" date="2007" name="PLoS Genet.">
        <title>The complete genome sequence of Yersinia pseudotuberculosis IP31758, the causative agent of Far East scarlet-like fever.</title>
        <authorList>
            <person name="Eppinger M."/>
            <person name="Rosovitz M.J."/>
            <person name="Fricke W.F."/>
            <person name="Rasko D.A."/>
            <person name="Kokorina G."/>
            <person name="Fayolle C."/>
            <person name="Lindler L.E."/>
            <person name="Carniel E."/>
            <person name="Ravel J."/>
        </authorList>
    </citation>
    <scope>NUCLEOTIDE SEQUENCE [LARGE SCALE GENOMIC DNA]</scope>
    <source>
        <strain evidence="1 2">IP 31758</strain>
    </source>
</reference>
<dbReference type="RefSeq" id="WP_012104362.1">
    <property type="nucleotide sequence ID" value="NC_009708.1"/>
</dbReference>
<proteinExistence type="predicted"/>
<dbReference type="Proteomes" id="UP000002412">
    <property type="component" value="Chromosome"/>
</dbReference>
<dbReference type="InterPro" id="IPR032675">
    <property type="entry name" value="LRR_dom_sf"/>
</dbReference>
<gene>
    <name evidence="1" type="ordered locus">YpsIP31758_0331</name>
</gene>
<dbReference type="SUPFAM" id="SSF52058">
    <property type="entry name" value="L domain-like"/>
    <property type="match status" value="1"/>
</dbReference>
<dbReference type="HOGENOM" id="CLU_076530_0_0_6"/>
<dbReference type="KEGG" id="ypi:YpsIP31758_0331"/>
<evidence type="ECO:0000313" key="2">
    <source>
        <dbReference type="Proteomes" id="UP000002412"/>
    </source>
</evidence>
<accession>A0A0U1R1X3</accession>